<name>W8NNP0_9CAUD</name>
<proteinExistence type="predicted"/>
<evidence type="ECO:0000313" key="2">
    <source>
        <dbReference type="Proteomes" id="UP000019700"/>
    </source>
</evidence>
<evidence type="ECO:0000313" key="1">
    <source>
        <dbReference type="EMBL" id="AHL18565.1"/>
    </source>
</evidence>
<reference evidence="1 2" key="1">
    <citation type="journal article" date="2014" name="Arch. Virol.">
        <title>Complete genome sequence of a novel phage, vB_MoxS-ISF9, infecting methylotrophic Microbacterium: first report of a virulent Microbacterium phage.</title>
        <authorList>
            <person name="Zamani I."/>
            <person name="Bouzari M."/>
            <person name="Emtiazi G."/>
            <person name="Ghasemi S.M."/>
            <person name="Chang H.I."/>
        </authorList>
    </citation>
    <scope>NUCLEOTIDE SEQUENCE [LARGE SCALE GENOMIC DNA]</scope>
</reference>
<accession>W8NNP0</accession>
<keyword evidence="2" id="KW-1185">Reference proteome</keyword>
<sequence length="54" mass="5881">MALTYGVKYARAAGNFAEFAGPTDTKMFLAAIRRDEPGIEFVAIVLATGEVKDW</sequence>
<dbReference type="RefSeq" id="YP_009021540.1">
    <property type="nucleotide sequence ID" value="NC_023859.1"/>
</dbReference>
<dbReference type="Proteomes" id="UP000019700">
    <property type="component" value="Genome"/>
</dbReference>
<gene>
    <name evidence="1" type="ORF">ISF9_095</name>
</gene>
<dbReference type="GeneID" id="18938406"/>
<protein>
    <submittedName>
        <fullName evidence="1">Uncharacterized protein</fullName>
    </submittedName>
</protein>
<dbReference type="KEGG" id="vg:18938406"/>
<dbReference type="EMBL" id="KJ173786">
    <property type="protein sequence ID" value="AHL18565.1"/>
    <property type="molecule type" value="Genomic_DNA"/>
</dbReference>
<organism evidence="1 2">
    <name type="scientific">Microbacterium phage vB_MoxS-ISF9</name>
    <dbReference type="NCBI Taxonomy" id="1458670"/>
    <lineage>
        <taxon>Viruses</taxon>
        <taxon>Duplodnaviria</taxon>
        <taxon>Heunggongvirae</taxon>
        <taxon>Uroviricota</taxon>
        <taxon>Caudoviricetes</taxon>
        <taxon>Farahnazvirus</taxon>
        <taxon>Farahnazvirus ISF9</taxon>
    </lineage>
</organism>